<evidence type="ECO:0000313" key="1">
    <source>
        <dbReference type="EMBL" id="JAD22595.1"/>
    </source>
</evidence>
<dbReference type="EMBL" id="GBRH01275300">
    <property type="protein sequence ID" value="JAD22595.1"/>
    <property type="molecule type" value="Transcribed_RNA"/>
</dbReference>
<accession>A0A0A8YAX6</accession>
<reference evidence="1" key="2">
    <citation type="journal article" date="2015" name="Data Brief">
        <title>Shoot transcriptome of the giant reed, Arundo donax.</title>
        <authorList>
            <person name="Barrero R.A."/>
            <person name="Guerrero F.D."/>
            <person name="Moolhuijzen P."/>
            <person name="Goolsby J.A."/>
            <person name="Tidwell J."/>
            <person name="Bellgard S.E."/>
            <person name="Bellgard M.I."/>
        </authorList>
    </citation>
    <scope>NUCLEOTIDE SEQUENCE</scope>
    <source>
        <tissue evidence="1">Shoot tissue taken approximately 20 cm above the soil surface</tissue>
    </source>
</reference>
<reference evidence="1" key="1">
    <citation type="submission" date="2014-09" db="EMBL/GenBank/DDBJ databases">
        <authorList>
            <person name="Magalhaes I.L.F."/>
            <person name="Oliveira U."/>
            <person name="Santos F.R."/>
            <person name="Vidigal T.H.D.A."/>
            <person name="Brescovit A.D."/>
            <person name="Santos A.J."/>
        </authorList>
    </citation>
    <scope>NUCLEOTIDE SEQUENCE</scope>
    <source>
        <tissue evidence="1">Shoot tissue taken approximately 20 cm above the soil surface</tissue>
    </source>
</reference>
<dbReference type="AlphaFoldDB" id="A0A0A8YAX6"/>
<organism evidence="1">
    <name type="scientific">Arundo donax</name>
    <name type="common">Giant reed</name>
    <name type="synonym">Donax arundinaceus</name>
    <dbReference type="NCBI Taxonomy" id="35708"/>
    <lineage>
        <taxon>Eukaryota</taxon>
        <taxon>Viridiplantae</taxon>
        <taxon>Streptophyta</taxon>
        <taxon>Embryophyta</taxon>
        <taxon>Tracheophyta</taxon>
        <taxon>Spermatophyta</taxon>
        <taxon>Magnoliopsida</taxon>
        <taxon>Liliopsida</taxon>
        <taxon>Poales</taxon>
        <taxon>Poaceae</taxon>
        <taxon>PACMAD clade</taxon>
        <taxon>Arundinoideae</taxon>
        <taxon>Arundineae</taxon>
        <taxon>Arundo</taxon>
    </lineage>
</organism>
<sequence length="20" mass="2197">MSQAISLKTTTTYVLLSLLI</sequence>
<proteinExistence type="predicted"/>
<name>A0A0A8YAX6_ARUDO</name>
<protein>
    <submittedName>
        <fullName evidence="1">Uncharacterized protein</fullName>
    </submittedName>
</protein>